<dbReference type="Gene3D" id="2.80.10.50">
    <property type="match status" value="1"/>
</dbReference>
<accession>A0A226CZT9</accession>
<reference evidence="2 3" key="1">
    <citation type="submission" date="2015-12" db="EMBL/GenBank/DDBJ databases">
        <title>The genome of Folsomia candida.</title>
        <authorList>
            <person name="Faddeeva A."/>
            <person name="Derks M.F."/>
            <person name="Anvar Y."/>
            <person name="Smit S."/>
            <person name="Van Straalen N."/>
            <person name="Roelofs D."/>
        </authorList>
    </citation>
    <scope>NUCLEOTIDE SEQUENCE [LARGE SCALE GENOMIC DNA]</scope>
    <source>
        <strain evidence="2 3">VU population</strain>
        <tissue evidence="2">Whole body</tissue>
    </source>
</reference>
<gene>
    <name evidence="2" type="ORF">Fcan01_27221</name>
</gene>
<protein>
    <submittedName>
        <fullName evidence="2">Uncharacterized protein</fullName>
    </submittedName>
</protein>
<dbReference type="CDD" id="cd00161">
    <property type="entry name" value="beta-trefoil_Ricin-like"/>
    <property type="match status" value="1"/>
</dbReference>
<feature type="chain" id="PRO_5013076071" evidence="1">
    <location>
        <begin position="19"/>
        <end position="143"/>
    </location>
</feature>
<dbReference type="OrthoDB" id="10401493at2759"/>
<evidence type="ECO:0000313" key="3">
    <source>
        <dbReference type="Proteomes" id="UP000198287"/>
    </source>
</evidence>
<dbReference type="Proteomes" id="UP000198287">
    <property type="component" value="Unassembled WGS sequence"/>
</dbReference>
<keyword evidence="3" id="KW-1185">Reference proteome</keyword>
<dbReference type="PROSITE" id="PS50231">
    <property type="entry name" value="RICIN_B_LECTIN"/>
    <property type="match status" value="1"/>
</dbReference>
<dbReference type="EMBL" id="LNIX01000049">
    <property type="protein sequence ID" value="OXA37997.1"/>
    <property type="molecule type" value="Genomic_DNA"/>
</dbReference>
<keyword evidence="1" id="KW-0732">Signal</keyword>
<sequence>MKAGSIFVLVLTLNFCQARLERTKLVSGSVYALESQHDGAFLTAFGNGKVGGKHANNGIEQGQRWTFTQNGDASWTLAPIIADINLVSEQTWKIFPVSHGKSLLQSLSSNKCLVNTRSEATLIDGSCDKDDPRQRWNIQQSAA</sequence>
<dbReference type="SUPFAM" id="SSF50370">
    <property type="entry name" value="Ricin B-like lectins"/>
    <property type="match status" value="1"/>
</dbReference>
<dbReference type="OMA" id="QNGDASW"/>
<proteinExistence type="predicted"/>
<organism evidence="2 3">
    <name type="scientific">Folsomia candida</name>
    <name type="common">Springtail</name>
    <dbReference type="NCBI Taxonomy" id="158441"/>
    <lineage>
        <taxon>Eukaryota</taxon>
        <taxon>Metazoa</taxon>
        <taxon>Ecdysozoa</taxon>
        <taxon>Arthropoda</taxon>
        <taxon>Hexapoda</taxon>
        <taxon>Collembola</taxon>
        <taxon>Entomobryomorpha</taxon>
        <taxon>Isotomoidea</taxon>
        <taxon>Isotomidae</taxon>
        <taxon>Proisotominae</taxon>
        <taxon>Folsomia</taxon>
    </lineage>
</organism>
<feature type="signal peptide" evidence="1">
    <location>
        <begin position="1"/>
        <end position="18"/>
    </location>
</feature>
<dbReference type="InterPro" id="IPR035992">
    <property type="entry name" value="Ricin_B-like_lectins"/>
</dbReference>
<comment type="caution">
    <text evidence="2">The sequence shown here is derived from an EMBL/GenBank/DDBJ whole genome shotgun (WGS) entry which is preliminary data.</text>
</comment>
<name>A0A226CZT9_FOLCA</name>
<dbReference type="AlphaFoldDB" id="A0A226CZT9"/>
<evidence type="ECO:0000313" key="2">
    <source>
        <dbReference type="EMBL" id="OXA37997.1"/>
    </source>
</evidence>
<evidence type="ECO:0000256" key="1">
    <source>
        <dbReference type="SAM" id="SignalP"/>
    </source>
</evidence>